<keyword evidence="9" id="KW-1185">Reference proteome</keyword>
<dbReference type="PANTHER" id="PTHR33452:SF1">
    <property type="entry name" value="INNER MEMBRANE PROTEIN YPHA-RELATED"/>
    <property type="match status" value="1"/>
</dbReference>
<evidence type="ECO:0000313" key="8">
    <source>
        <dbReference type="EMBL" id="MFD2206706.1"/>
    </source>
</evidence>
<dbReference type="RefSeq" id="WP_380252601.1">
    <property type="nucleotide sequence ID" value="NZ_JBHUII010000007.1"/>
</dbReference>
<dbReference type="InterPro" id="IPR051907">
    <property type="entry name" value="DoxX-like_oxidoreductase"/>
</dbReference>
<dbReference type="EMBL" id="JBHUII010000007">
    <property type="protein sequence ID" value="MFD2206706.1"/>
    <property type="molecule type" value="Genomic_DNA"/>
</dbReference>
<comment type="caution">
    <text evidence="8">The sequence shown here is derived from an EMBL/GenBank/DDBJ whole genome shotgun (WGS) entry which is preliminary data.</text>
</comment>
<sequence length="135" mass="14527">MLNIFHNTALGLLILRLTLGGLLFLHGLNKLENLSGSIEFIGSKVVAIGLPEFVAYGVLFGEVVAPILIILGLYSRLGALLVIGNMVFAIMLVHTHQLFLLTPQGGWQLELQGFFLLTAVVLLFTGSGRLAVKAD</sequence>
<organism evidence="8 9">
    <name type="scientific">Kiloniella antarctica</name>
    <dbReference type="NCBI Taxonomy" id="1550907"/>
    <lineage>
        <taxon>Bacteria</taxon>
        <taxon>Pseudomonadati</taxon>
        <taxon>Pseudomonadota</taxon>
        <taxon>Alphaproteobacteria</taxon>
        <taxon>Rhodospirillales</taxon>
        <taxon>Kiloniellaceae</taxon>
        <taxon>Kiloniella</taxon>
    </lineage>
</organism>
<feature type="transmembrane region" description="Helical" evidence="7">
    <location>
        <begin position="9"/>
        <end position="28"/>
    </location>
</feature>
<keyword evidence="3" id="KW-1003">Cell membrane</keyword>
<feature type="transmembrane region" description="Helical" evidence="7">
    <location>
        <begin position="111"/>
        <end position="132"/>
    </location>
</feature>
<evidence type="ECO:0000256" key="4">
    <source>
        <dbReference type="ARBA" id="ARBA00022692"/>
    </source>
</evidence>
<evidence type="ECO:0000256" key="7">
    <source>
        <dbReference type="SAM" id="Phobius"/>
    </source>
</evidence>
<keyword evidence="4 7" id="KW-0812">Transmembrane</keyword>
<dbReference type="Proteomes" id="UP001597294">
    <property type="component" value="Unassembled WGS sequence"/>
</dbReference>
<dbReference type="PANTHER" id="PTHR33452">
    <property type="entry name" value="OXIDOREDUCTASE CATD-RELATED"/>
    <property type="match status" value="1"/>
</dbReference>
<keyword evidence="6 7" id="KW-0472">Membrane</keyword>
<reference evidence="9" key="1">
    <citation type="journal article" date="2019" name="Int. J. Syst. Evol. Microbiol.">
        <title>The Global Catalogue of Microorganisms (GCM) 10K type strain sequencing project: providing services to taxonomists for standard genome sequencing and annotation.</title>
        <authorList>
            <consortium name="The Broad Institute Genomics Platform"/>
            <consortium name="The Broad Institute Genome Sequencing Center for Infectious Disease"/>
            <person name="Wu L."/>
            <person name="Ma J."/>
        </authorList>
    </citation>
    <scope>NUCLEOTIDE SEQUENCE [LARGE SCALE GENOMIC DNA]</scope>
    <source>
        <strain evidence="9">CGMCC 4.7192</strain>
    </source>
</reference>
<protein>
    <submittedName>
        <fullName evidence="8">DoxX family protein</fullName>
    </submittedName>
</protein>
<accession>A0ABW5BPA5</accession>
<evidence type="ECO:0000256" key="1">
    <source>
        <dbReference type="ARBA" id="ARBA00004651"/>
    </source>
</evidence>
<evidence type="ECO:0000313" key="9">
    <source>
        <dbReference type="Proteomes" id="UP001597294"/>
    </source>
</evidence>
<evidence type="ECO:0000256" key="6">
    <source>
        <dbReference type="ARBA" id="ARBA00023136"/>
    </source>
</evidence>
<comment type="similarity">
    <text evidence="2">Belongs to the DoxX family.</text>
</comment>
<evidence type="ECO:0000256" key="3">
    <source>
        <dbReference type="ARBA" id="ARBA00022475"/>
    </source>
</evidence>
<proteinExistence type="inferred from homology"/>
<comment type="subcellular location">
    <subcellularLocation>
        <location evidence="1">Cell membrane</location>
        <topology evidence="1">Multi-pass membrane protein</topology>
    </subcellularLocation>
</comment>
<dbReference type="InterPro" id="IPR032808">
    <property type="entry name" value="DoxX"/>
</dbReference>
<evidence type="ECO:0000256" key="5">
    <source>
        <dbReference type="ARBA" id="ARBA00022989"/>
    </source>
</evidence>
<keyword evidence="5 7" id="KW-1133">Transmembrane helix</keyword>
<gene>
    <name evidence="8" type="ORF">ACFSKO_13830</name>
</gene>
<name>A0ABW5BPA5_9PROT</name>
<evidence type="ECO:0000256" key="2">
    <source>
        <dbReference type="ARBA" id="ARBA00006679"/>
    </source>
</evidence>
<dbReference type="Pfam" id="PF07681">
    <property type="entry name" value="DoxX"/>
    <property type="match status" value="1"/>
</dbReference>
<feature type="transmembrane region" description="Helical" evidence="7">
    <location>
        <begin position="80"/>
        <end position="99"/>
    </location>
</feature>
<feature type="transmembrane region" description="Helical" evidence="7">
    <location>
        <begin position="53"/>
        <end position="73"/>
    </location>
</feature>